<dbReference type="OrthoDB" id="3356051at2"/>
<sequence>MTKRAVIVGAGIAGLSTALRLRQAGWEPVVVERTPGRRSGGYAVTFGGLGYDAAERMGILPELAKHHITHDDMHYVRPDGTTRFTVPGETVRALLSRRAFNILRGDIEDVLYRAVRDDADIRFATTVTAIEQNPNGVEVALSDGSGETADLLVGADGLHSHTRSLVFGPERDHLLDLHHVVGVFVMDRRPDFLTEGATASLTSRGRTVAVISLGDDRAAAFFGFRTGDVARDLAAGPQATLPEVFGDLGWLVPDLLARLRTAESVYYDTLSQVVLDRWSDGRVVLVGDAAWCVTLFAGYGSSLAVGGADLLGTALQQHSDITTALARWEAELRPEVRRKQKLGRRVKGLYAPADPFRLWLRDLPLRTAALPPVSYLLKRRLQLAG</sequence>
<keyword evidence="3" id="KW-1185">Reference proteome</keyword>
<dbReference type="InterPro" id="IPR051704">
    <property type="entry name" value="FAD_aromatic-hydroxylase"/>
</dbReference>
<dbReference type="RefSeq" id="WP_106617962.1">
    <property type="nucleotide sequence ID" value="NZ_PYAX01000009.1"/>
</dbReference>
<dbReference type="Gene3D" id="3.30.9.10">
    <property type="entry name" value="D-Amino Acid Oxidase, subunit A, domain 2"/>
    <property type="match status" value="1"/>
</dbReference>
<dbReference type="PANTHER" id="PTHR46865:SF8">
    <property type="entry name" value="POSSIBLE OXIDOREDUCTASE"/>
    <property type="match status" value="1"/>
</dbReference>
<evidence type="ECO:0000259" key="1">
    <source>
        <dbReference type="Pfam" id="PF01494"/>
    </source>
</evidence>
<dbReference type="PANTHER" id="PTHR46865">
    <property type="entry name" value="OXIDOREDUCTASE-RELATED"/>
    <property type="match status" value="1"/>
</dbReference>
<gene>
    <name evidence="2" type="ORF">B0I31_10911</name>
</gene>
<dbReference type="InterPro" id="IPR002938">
    <property type="entry name" value="FAD-bd"/>
</dbReference>
<dbReference type="SUPFAM" id="SSF51905">
    <property type="entry name" value="FAD/NAD(P)-binding domain"/>
    <property type="match status" value="1"/>
</dbReference>
<comment type="caution">
    <text evidence="2">The sequence shown here is derived from an EMBL/GenBank/DDBJ whole genome shotgun (WGS) entry which is preliminary data.</text>
</comment>
<evidence type="ECO:0000313" key="2">
    <source>
        <dbReference type="EMBL" id="PSL53221.1"/>
    </source>
</evidence>
<dbReference type="PRINTS" id="PR00420">
    <property type="entry name" value="RNGMNOXGNASE"/>
</dbReference>
<proteinExistence type="predicted"/>
<dbReference type="Gene3D" id="3.50.50.60">
    <property type="entry name" value="FAD/NAD(P)-binding domain"/>
    <property type="match status" value="1"/>
</dbReference>
<feature type="domain" description="FAD-binding" evidence="1">
    <location>
        <begin position="5"/>
        <end position="317"/>
    </location>
</feature>
<protein>
    <submittedName>
        <fullName evidence="2">2-polyprenyl-6-methoxyphenol hydroxylase-like FAD-dependent oxidoreductase</fullName>
    </submittedName>
</protein>
<dbReference type="Pfam" id="PF01494">
    <property type="entry name" value="FAD_binding_3"/>
    <property type="match status" value="1"/>
</dbReference>
<dbReference type="InterPro" id="IPR036188">
    <property type="entry name" value="FAD/NAD-bd_sf"/>
</dbReference>
<name>A0A2P8I428_SACCR</name>
<organism evidence="2 3">
    <name type="scientific">Saccharothrix carnea</name>
    <dbReference type="NCBI Taxonomy" id="1280637"/>
    <lineage>
        <taxon>Bacteria</taxon>
        <taxon>Bacillati</taxon>
        <taxon>Actinomycetota</taxon>
        <taxon>Actinomycetes</taxon>
        <taxon>Pseudonocardiales</taxon>
        <taxon>Pseudonocardiaceae</taxon>
        <taxon>Saccharothrix</taxon>
    </lineage>
</organism>
<dbReference type="AlphaFoldDB" id="A0A2P8I428"/>
<reference evidence="2 3" key="1">
    <citation type="submission" date="2018-03" db="EMBL/GenBank/DDBJ databases">
        <title>Genomic Encyclopedia of Type Strains, Phase III (KMG-III): the genomes of soil and plant-associated and newly described type strains.</title>
        <authorList>
            <person name="Whitman W."/>
        </authorList>
    </citation>
    <scope>NUCLEOTIDE SEQUENCE [LARGE SCALE GENOMIC DNA]</scope>
    <source>
        <strain evidence="2 3">CGMCC 4.7097</strain>
    </source>
</reference>
<evidence type="ECO:0000313" key="3">
    <source>
        <dbReference type="Proteomes" id="UP000241118"/>
    </source>
</evidence>
<dbReference type="EMBL" id="PYAX01000009">
    <property type="protein sequence ID" value="PSL53221.1"/>
    <property type="molecule type" value="Genomic_DNA"/>
</dbReference>
<dbReference type="GO" id="GO:0071949">
    <property type="term" value="F:FAD binding"/>
    <property type="evidence" value="ECO:0007669"/>
    <property type="project" value="InterPro"/>
</dbReference>
<dbReference type="Proteomes" id="UP000241118">
    <property type="component" value="Unassembled WGS sequence"/>
</dbReference>
<accession>A0A2P8I428</accession>